<evidence type="ECO:0000256" key="3">
    <source>
        <dbReference type="ARBA" id="ARBA00022827"/>
    </source>
</evidence>
<evidence type="ECO:0000313" key="6">
    <source>
        <dbReference type="Proteomes" id="UP000297245"/>
    </source>
</evidence>
<dbReference type="EMBL" id="ML179863">
    <property type="protein sequence ID" value="THU80858.1"/>
    <property type="molecule type" value="Genomic_DNA"/>
</dbReference>
<accession>A0A4S8KYZ9</accession>
<evidence type="ECO:0000256" key="1">
    <source>
        <dbReference type="ARBA" id="ARBA00001974"/>
    </source>
</evidence>
<dbReference type="Gene3D" id="3.50.50.60">
    <property type="entry name" value="FAD/NAD(P)-binding domain"/>
    <property type="match status" value="1"/>
</dbReference>
<evidence type="ECO:0000256" key="4">
    <source>
        <dbReference type="ARBA" id="ARBA00023002"/>
    </source>
</evidence>
<protein>
    <submittedName>
        <fullName evidence="5">Uncharacterized protein</fullName>
    </submittedName>
</protein>
<dbReference type="InterPro" id="IPR036188">
    <property type="entry name" value="FAD/NAD-bd_sf"/>
</dbReference>
<evidence type="ECO:0000313" key="5">
    <source>
        <dbReference type="EMBL" id="THU80858.1"/>
    </source>
</evidence>
<keyword evidence="2" id="KW-0285">Flavoprotein</keyword>
<dbReference type="OrthoDB" id="269227at2759"/>
<dbReference type="InterPro" id="IPR027424">
    <property type="entry name" value="Glucose_Oxidase_domain_2"/>
</dbReference>
<keyword evidence="6" id="KW-1185">Reference proteome</keyword>
<reference evidence="5 6" key="1">
    <citation type="journal article" date="2019" name="Nat. Ecol. Evol.">
        <title>Megaphylogeny resolves global patterns of mushroom evolution.</title>
        <authorList>
            <person name="Varga T."/>
            <person name="Krizsan K."/>
            <person name="Foldi C."/>
            <person name="Dima B."/>
            <person name="Sanchez-Garcia M."/>
            <person name="Sanchez-Ramirez S."/>
            <person name="Szollosi G.J."/>
            <person name="Szarkandi J.G."/>
            <person name="Papp V."/>
            <person name="Albert L."/>
            <person name="Andreopoulos W."/>
            <person name="Angelini C."/>
            <person name="Antonin V."/>
            <person name="Barry K.W."/>
            <person name="Bougher N.L."/>
            <person name="Buchanan P."/>
            <person name="Buyck B."/>
            <person name="Bense V."/>
            <person name="Catcheside P."/>
            <person name="Chovatia M."/>
            <person name="Cooper J."/>
            <person name="Damon W."/>
            <person name="Desjardin D."/>
            <person name="Finy P."/>
            <person name="Geml J."/>
            <person name="Haridas S."/>
            <person name="Hughes K."/>
            <person name="Justo A."/>
            <person name="Karasinski D."/>
            <person name="Kautmanova I."/>
            <person name="Kiss B."/>
            <person name="Kocsube S."/>
            <person name="Kotiranta H."/>
            <person name="LaButti K.M."/>
            <person name="Lechner B.E."/>
            <person name="Liimatainen K."/>
            <person name="Lipzen A."/>
            <person name="Lukacs Z."/>
            <person name="Mihaltcheva S."/>
            <person name="Morgado L.N."/>
            <person name="Niskanen T."/>
            <person name="Noordeloos M.E."/>
            <person name="Ohm R.A."/>
            <person name="Ortiz-Santana B."/>
            <person name="Ovrebo C."/>
            <person name="Racz N."/>
            <person name="Riley R."/>
            <person name="Savchenko A."/>
            <person name="Shiryaev A."/>
            <person name="Soop K."/>
            <person name="Spirin V."/>
            <person name="Szebenyi C."/>
            <person name="Tomsovsky M."/>
            <person name="Tulloss R.E."/>
            <person name="Uehling J."/>
            <person name="Grigoriev I.V."/>
            <person name="Vagvolgyi C."/>
            <person name="Papp T."/>
            <person name="Martin F.M."/>
            <person name="Miettinen O."/>
            <person name="Hibbett D.S."/>
            <person name="Nagy L.G."/>
        </authorList>
    </citation>
    <scope>NUCLEOTIDE SEQUENCE [LARGE SCALE GENOMIC DNA]</scope>
    <source>
        <strain evidence="5 6">CBS 962.96</strain>
    </source>
</reference>
<sequence length="326" mass="36358">MYGGARNRLLSSIPLPTLLVSSILRKSTVVDGNAVSITSFTINWHAADHRSSSAEAYLTPVANDRMNRLTLTEHTVTKITWANPGKHSFHCFPVLSFAPANRGGTRHTEKARRQVISSLLVPFGFPCSSSTLRYFGDSNSARIPSESLPLLDLKTCLRSIRCHSHEGEKGYSHVIEGTDAKMNDEGFQGGEIYSHVIEVTDAMSDEDGYDVGEEGGGGEEIIGNLPVLEPRVWRRPGTTDFHSSELEERVANFKKYDELDYETSVVNNNPLDQDVCTPIHRDNYAQICGPILVPTRSYVHVPEFTISPPYWSLWPHVIRLPYTNNK</sequence>
<dbReference type="Proteomes" id="UP000297245">
    <property type="component" value="Unassembled WGS sequence"/>
</dbReference>
<keyword evidence="3" id="KW-0274">FAD</keyword>
<evidence type="ECO:0000256" key="2">
    <source>
        <dbReference type="ARBA" id="ARBA00022630"/>
    </source>
</evidence>
<dbReference type="AlphaFoldDB" id="A0A4S8KYZ9"/>
<dbReference type="Gene3D" id="4.10.450.10">
    <property type="entry name" value="Glucose Oxidase, domain 2"/>
    <property type="match status" value="1"/>
</dbReference>
<gene>
    <name evidence="5" type="ORF">K435DRAFT_873930</name>
</gene>
<keyword evidence="4" id="KW-0560">Oxidoreductase</keyword>
<comment type="cofactor">
    <cofactor evidence="1">
        <name>FAD</name>
        <dbReference type="ChEBI" id="CHEBI:57692"/>
    </cofactor>
</comment>
<proteinExistence type="predicted"/>
<dbReference type="GO" id="GO:0016491">
    <property type="term" value="F:oxidoreductase activity"/>
    <property type="evidence" value="ECO:0007669"/>
    <property type="project" value="UniProtKB-KW"/>
</dbReference>
<organism evidence="5 6">
    <name type="scientific">Dendrothele bispora (strain CBS 962.96)</name>
    <dbReference type="NCBI Taxonomy" id="1314807"/>
    <lineage>
        <taxon>Eukaryota</taxon>
        <taxon>Fungi</taxon>
        <taxon>Dikarya</taxon>
        <taxon>Basidiomycota</taxon>
        <taxon>Agaricomycotina</taxon>
        <taxon>Agaricomycetes</taxon>
        <taxon>Agaricomycetidae</taxon>
        <taxon>Agaricales</taxon>
        <taxon>Agaricales incertae sedis</taxon>
        <taxon>Dendrothele</taxon>
    </lineage>
</organism>
<name>A0A4S8KYZ9_DENBC</name>